<protein>
    <submittedName>
        <fullName evidence="7">23S rRNA (Uracil(1939)-C(5))-methyltransferase RlmD</fullName>
        <ecNumber evidence="7">2.1.1.190</ecNumber>
    </submittedName>
</protein>
<feature type="domain" description="TRAM" evidence="6">
    <location>
        <begin position="1"/>
        <end position="58"/>
    </location>
</feature>
<dbReference type="SUPFAM" id="SSF53335">
    <property type="entry name" value="S-adenosyl-L-methionine-dependent methyltransferases"/>
    <property type="match status" value="1"/>
</dbReference>
<dbReference type="Pfam" id="PF01938">
    <property type="entry name" value="TRAM"/>
    <property type="match status" value="1"/>
</dbReference>
<dbReference type="Pfam" id="PF05958">
    <property type="entry name" value="tRNA_U5-meth_tr"/>
    <property type="match status" value="2"/>
</dbReference>
<dbReference type="PROSITE" id="PS51687">
    <property type="entry name" value="SAM_MT_RNA_M5U"/>
    <property type="match status" value="1"/>
</dbReference>
<dbReference type="SUPFAM" id="SSF50249">
    <property type="entry name" value="Nucleic acid-binding proteins"/>
    <property type="match status" value="1"/>
</dbReference>
<dbReference type="Gene3D" id="2.40.50.1070">
    <property type="match status" value="1"/>
</dbReference>
<dbReference type="InterPro" id="IPR030390">
    <property type="entry name" value="MeTrfase_TrmA_AS"/>
</dbReference>
<evidence type="ECO:0000259" key="6">
    <source>
        <dbReference type="PROSITE" id="PS50926"/>
    </source>
</evidence>
<feature type="active site" evidence="5">
    <location>
        <position position="406"/>
    </location>
</feature>
<keyword evidence="2 4" id="KW-0808">Transferase</keyword>
<dbReference type="EMBL" id="JAHBCL010000047">
    <property type="protein sequence ID" value="MBS7528599.1"/>
    <property type="molecule type" value="Genomic_DNA"/>
</dbReference>
<name>A0ABS5PTV0_9FIRM</name>
<feature type="binding site" evidence="4">
    <location>
        <position position="313"/>
    </location>
    <ligand>
        <name>S-adenosyl-L-methionine</name>
        <dbReference type="ChEBI" id="CHEBI:59789"/>
    </ligand>
</feature>
<dbReference type="Proteomes" id="UP000746471">
    <property type="component" value="Unassembled WGS sequence"/>
</dbReference>
<evidence type="ECO:0000256" key="3">
    <source>
        <dbReference type="ARBA" id="ARBA00022691"/>
    </source>
</evidence>
<sequence>MRKGDIVTLTIEKNKYPNMGIGYHEGQKIFVKQAIKGQKVAVRISKKRSERIEGRIMEIIEKSPAEQDSFCEHFGACGGCALQTLSAEGQLAMKHEMVSNLFEEAKMPIEILEIIESPKVFEYRNKMEFSFGDEVIGGPLTLGMHKKGRYHDVVDVPSCHLIDGDYRLLLTEILAYFKASGLPKYDKKCETGFLRHLVIRKSVTTAEILVALSATTQVPFDGDAFVKMLQALPLSGELTGVLYVRNDGKSDMVSGTYDVLFGRDYIMEHLMELSFKVTLYSFFQTNTRGAEYLYKAALDLIPDLSDKVCFDLFSGTGTIGQIMAKRARQVIGIEIVSDAVDAANENAKLNGLDNCTFLCGDVYQTLDTVEARPDVIVVDPPRAGIGEKAVQRITAYGVPEIVYISCNPKTLLDDLAWFKRAGYVPADGLKLVDMFPWTGHVEAIVALYKKD</sequence>
<dbReference type="PANTHER" id="PTHR11061">
    <property type="entry name" value="RNA M5U METHYLTRANSFERASE"/>
    <property type="match status" value="1"/>
</dbReference>
<evidence type="ECO:0000256" key="2">
    <source>
        <dbReference type="ARBA" id="ARBA00022679"/>
    </source>
</evidence>
<feature type="active site" description="Nucleophile" evidence="4">
    <location>
        <position position="406"/>
    </location>
</feature>
<dbReference type="InterPro" id="IPR010280">
    <property type="entry name" value="U5_MeTrfase_fam"/>
</dbReference>
<dbReference type="GO" id="GO:0008168">
    <property type="term" value="F:methyltransferase activity"/>
    <property type="evidence" value="ECO:0007669"/>
    <property type="project" value="UniProtKB-KW"/>
</dbReference>
<dbReference type="PROSITE" id="PS50926">
    <property type="entry name" value="TRAM"/>
    <property type="match status" value="1"/>
</dbReference>
<dbReference type="InterPro" id="IPR029063">
    <property type="entry name" value="SAM-dependent_MTases_sf"/>
</dbReference>
<reference evidence="7 8" key="1">
    <citation type="submission" date="2021-05" db="EMBL/GenBank/DDBJ databases">
        <title>Fusibacter ferrireducens sp. nov., an anaerobic, sulfur- and Fe-reducing bacterium isolated from the mangrove sediment.</title>
        <authorList>
            <person name="Qiu D."/>
        </authorList>
    </citation>
    <scope>NUCLEOTIDE SEQUENCE [LARGE SCALE GENOMIC DNA]</scope>
    <source>
        <strain evidence="7 8">DSM 12116</strain>
    </source>
</reference>
<dbReference type="RefSeq" id="WP_213238456.1">
    <property type="nucleotide sequence ID" value="NZ_JAHBCL010000047.1"/>
</dbReference>
<proteinExistence type="inferred from homology"/>
<keyword evidence="8" id="KW-1185">Reference proteome</keyword>
<gene>
    <name evidence="7" type="primary">rlmD</name>
    <name evidence="7" type="ORF">KHM83_18175</name>
</gene>
<evidence type="ECO:0000313" key="7">
    <source>
        <dbReference type="EMBL" id="MBS7528599.1"/>
    </source>
</evidence>
<evidence type="ECO:0000256" key="4">
    <source>
        <dbReference type="PROSITE-ProRule" id="PRU01024"/>
    </source>
</evidence>
<dbReference type="EC" id="2.1.1.190" evidence="7"/>
<keyword evidence="3 4" id="KW-0949">S-adenosyl-L-methionine</keyword>
<dbReference type="PANTHER" id="PTHR11061:SF30">
    <property type="entry name" value="TRNA (URACIL(54)-C(5))-METHYLTRANSFERASE"/>
    <property type="match status" value="1"/>
</dbReference>
<dbReference type="GO" id="GO:0032259">
    <property type="term" value="P:methylation"/>
    <property type="evidence" value="ECO:0007669"/>
    <property type="project" value="UniProtKB-KW"/>
</dbReference>
<keyword evidence="1 4" id="KW-0489">Methyltransferase</keyword>
<feature type="binding site" evidence="4">
    <location>
        <position position="379"/>
    </location>
    <ligand>
        <name>S-adenosyl-L-methionine</name>
        <dbReference type="ChEBI" id="CHEBI:59789"/>
    </ligand>
</feature>
<comment type="similarity">
    <text evidence="4">Belongs to the class I-like SAM-binding methyltransferase superfamily. RNA M5U methyltransferase family.</text>
</comment>
<dbReference type="CDD" id="cd02440">
    <property type="entry name" value="AdoMet_MTases"/>
    <property type="match status" value="1"/>
</dbReference>
<dbReference type="NCBIfam" id="TIGR00479">
    <property type="entry name" value="rumA"/>
    <property type="match status" value="1"/>
</dbReference>
<dbReference type="Gene3D" id="3.40.50.150">
    <property type="entry name" value="Vaccinia Virus protein VP39"/>
    <property type="match status" value="1"/>
</dbReference>
<organism evidence="7 8">
    <name type="scientific">Fusibacter paucivorans</name>
    <dbReference type="NCBI Taxonomy" id="76009"/>
    <lineage>
        <taxon>Bacteria</taxon>
        <taxon>Bacillati</taxon>
        <taxon>Bacillota</taxon>
        <taxon>Clostridia</taxon>
        <taxon>Eubacteriales</taxon>
        <taxon>Eubacteriales Family XII. Incertae Sedis</taxon>
        <taxon>Fusibacter</taxon>
    </lineage>
</organism>
<dbReference type="Gene3D" id="2.40.50.140">
    <property type="entry name" value="Nucleic acid-binding proteins"/>
    <property type="match status" value="1"/>
</dbReference>
<feature type="binding site" evidence="4">
    <location>
        <position position="334"/>
    </location>
    <ligand>
        <name>S-adenosyl-L-methionine</name>
        <dbReference type="ChEBI" id="CHEBI:59789"/>
    </ligand>
</feature>
<evidence type="ECO:0000256" key="5">
    <source>
        <dbReference type="PROSITE-ProRule" id="PRU10015"/>
    </source>
</evidence>
<accession>A0ABS5PTV0</accession>
<comment type="caution">
    <text evidence="7">The sequence shown here is derived from an EMBL/GenBank/DDBJ whole genome shotgun (WGS) entry which is preliminary data.</text>
</comment>
<evidence type="ECO:0000256" key="1">
    <source>
        <dbReference type="ARBA" id="ARBA00022603"/>
    </source>
</evidence>
<dbReference type="InterPro" id="IPR012340">
    <property type="entry name" value="NA-bd_OB-fold"/>
</dbReference>
<evidence type="ECO:0000313" key="8">
    <source>
        <dbReference type="Proteomes" id="UP000746471"/>
    </source>
</evidence>
<dbReference type="PROSITE" id="PS01231">
    <property type="entry name" value="TRMA_2"/>
    <property type="match status" value="1"/>
</dbReference>
<dbReference type="InterPro" id="IPR030391">
    <property type="entry name" value="MeTrfase_TrmA_CS"/>
</dbReference>
<dbReference type="InterPro" id="IPR002792">
    <property type="entry name" value="TRAM_dom"/>
</dbReference>
<feature type="binding site" evidence="4">
    <location>
        <position position="284"/>
    </location>
    <ligand>
        <name>S-adenosyl-L-methionine</name>
        <dbReference type="ChEBI" id="CHEBI:59789"/>
    </ligand>
</feature>
<dbReference type="PROSITE" id="PS01230">
    <property type="entry name" value="TRMA_1"/>
    <property type="match status" value="1"/>
</dbReference>